<organism evidence="18 19">
    <name type="scientific">Paenibacillus piri</name>
    <dbReference type="NCBI Taxonomy" id="2547395"/>
    <lineage>
        <taxon>Bacteria</taxon>
        <taxon>Bacillati</taxon>
        <taxon>Bacillota</taxon>
        <taxon>Bacilli</taxon>
        <taxon>Bacillales</taxon>
        <taxon>Paenibacillaceae</taxon>
        <taxon>Paenibacillus</taxon>
    </lineage>
</organism>
<dbReference type="InterPro" id="IPR036890">
    <property type="entry name" value="HATPase_C_sf"/>
</dbReference>
<dbReference type="Proteomes" id="UP000295636">
    <property type="component" value="Unassembled WGS sequence"/>
</dbReference>
<name>A0A4R5KYY0_9BACL</name>
<keyword evidence="4" id="KW-1003">Cell membrane</keyword>
<evidence type="ECO:0000256" key="8">
    <source>
        <dbReference type="ARBA" id="ARBA00022741"/>
    </source>
</evidence>
<evidence type="ECO:0000256" key="7">
    <source>
        <dbReference type="ARBA" id="ARBA00022692"/>
    </source>
</evidence>
<keyword evidence="5" id="KW-0597">Phosphoprotein</keyword>
<dbReference type="InterPro" id="IPR005467">
    <property type="entry name" value="His_kinase_dom"/>
</dbReference>
<keyword evidence="6" id="KW-0808">Transferase</keyword>
<dbReference type="Pfam" id="PF06580">
    <property type="entry name" value="His_kinase"/>
    <property type="match status" value="1"/>
</dbReference>
<dbReference type="Gene3D" id="6.10.340.10">
    <property type="match status" value="1"/>
</dbReference>
<reference evidence="18 19" key="1">
    <citation type="submission" date="2019-03" db="EMBL/GenBank/DDBJ databases">
        <title>This is whole genome sequence of Paenibacillus sp MS74 strain.</title>
        <authorList>
            <person name="Trinh H.N."/>
        </authorList>
    </citation>
    <scope>NUCLEOTIDE SEQUENCE [LARGE SCALE GENOMIC DNA]</scope>
    <source>
        <strain evidence="18 19">MS74</strain>
    </source>
</reference>
<keyword evidence="10" id="KW-0067">ATP-binding</keyword>
<keyword evidence="8" id="KW-0547">Nucleotide-binding</keyword>
<dbReference type="GO" id="GO:0005524">
    <property type="term" value="F:ATP binding"/>
    <property type="evidence" value="ECO:0007669"/>
    <property type="project" value="UniProtKB-KW"/>
</dbReference>
<keyword evidence="9 18" id="KW-0418">Kinase</keyword>
<comment type="subcellular location">
    <subcellularLocation>
        <location evidence="2">Cell membrane</location>
        <topology evidence="2">Multi-pass membrane protein</topology>
    </subcellularLocation>
</comment>
<proteinExistence type="predicted"/>
<keyword evidence="13 15" id="KW-0472">Membrane</keyword>
<dbReference type="InterPro" id="IPR033479">
    <property type="entry name" value="dCache_1"/>
</dbReference>
<dbReference type="Pfam" id="PF02518">
    <property type="entry name" value="HATPase_c"/>
    <property type="match status" value="1"/>
</dbReference>
<evidence type="ECO:0000256" key="15">
    <source>
        <dbReference type="SAM" id="Phobius"/>
    </source>
</evidence>
<dbReference type="AlphaFoldDB" id="A0A4R5KYY0"/>
<dbReference type="GO" id="GO:0000155">
    <property type="term" value="F:phosphorelay sensor kinase activity"/>
    <property type="evidence" value="ECO:0007669"/>
    <property type="project" value="InterPro"/>
</dbReference>
<dbReference type="PROSITE" id="PS50885">
    <property type="entry name" value="HAMP"/>
    <property type="match status" value="1"/>
</dbReference>
<dbReference type="Pfam" id="PF02743">
    <property type="entry name" value="dCache_1"/>
    <property type="match status" value="1"/>
</dbReference>
<dbReference type="EC" id="2.7.13.3" evidence="3"/>
<comment type="catalytic activity">
    <reaction evidence="1">
        <text>ATP + protein L-histidine = ADP + protein N-phospho-L-histidine.</text>
        <dbReference type="EC" id="2.7.13.3"/>
    </reaction>
</comment>
<evidence type="ECO:0000256" key="10">
    <source>
        <dbReference type="ARBA" id="ARBA00022840"/>
    </source>
</evidence>
<evidence type="ECO:0000256" key="5">
    <source>
        <dbReference type="ARBA" id="ARBA00022553"/>
    </source>
</evidence>
<evidence type="ECO:0000313" key="19">
    <source>
        <dbReference type="Proteomes" id="UP000295636"/>
    </source>
</evidence>
<dbReference type="PANTHER" id="PTHR34220">
    <property type="entry name" value="SENSOR HISTIDINE KINASE YPDA"/>
    <property type="match status" value="1"/>
</dbReference>
<comment type="caution">
    <text evidence="18">The sequence shown here is derived from an EMBL/GenBank/DDBJ whole genome shotgun (WGS) entry which is preliminary data.</text>
</comment>
<dbReference type="SUPFAM" id="SSF158472">
    <property type="entry name" value="HAMP domain-like"/>
    <property type="match status" value="1"/>
</dbReference>
<dbReference type="Gene3D" id="3.30.565.10">
    <property type="entry name" value="Histidine kinase-like ATPase, C-terminal domain"/>
    <property type="match status" value="1"/>
</dbReference>
<feature type="transmembrane region" description="Helical" evidence="15">
    <location>
        <begin position="300"/>
        <end position="319"/>
    </location>
</feature>
<dbReference type="GO" id="GO:0005886">
    <property type="term" value="C:plasma membrane"/>
    <property type="evidence" value="ECO:0007669"/>
    <property type="project" value="UniProtKB-SubCell"/>
</dbReference>
<keyword evidence="14" id="KW-0175">Coiled coil</keyword>
<dbReference type="SMART" id="SM00387">
    <property type="entry name" value="HATPase_c"/>
    <property type="match status" value="1"/>
</dbReference>
<evidence type="ECO:0000256" key="14">
    <source>
        <dbReference type="SAM" id="Coils"/>
    </source>
</evidence>
<keyword evidence="19" id="KW-1185">Reference proteome</keyword>
<dbReference type="InterPro" id="IPR050640">
    <property type="entry name" value="Bact_2-comp_sensor_kinase"/>
</dbReference>
<evidence type="ECO:0000256" key="4">
    <source>
        <dbReference type="ARBA" id="ARBA00022475"/>
    </source>
</evidence>
<keyword evidence="7 15" id="KW-0812">Transmembrane</keyword>
<evidence type="ECO:0000256" key="6">
    <source>
        <dbReference type="ARBA" id="ARBA00022679"/>
    </source>
</evidence>
<dbReference type="InterPro" id="IPR003660">
    <property type="entry name" value="HAMP_dom"/>
</dbReference>
<feature type="domain" description="Histidine kinase" evidence="16">
    <location>
        <begin position="394"/>
        <end position="589"/>
    </location>
</feature>
<evidence type="ECO:0000256" key="13">
    <source>
        <dbReference type="ARBA" id="ARBA00023136"/>
    </source>
</evidence>
<evidence type="ECO:0000256" key="11">
    <source>
        <dbReference type="ARBA" id="ARBA00022989"/>
    </source>
</evidence>
<accession>A0A4R5KYY0</accession>
<dbReference type="InterPro" id="IPR010559">
    <property type="entry name" value="Sig_transdc_His_kin_internal"/>
</dbReference>
<dbReference type="PRINTS" id="PR00344">
    <property type="entry name" value="BCTRLSENSOR"/>
</dbReference>
<evidence type="ECO:0000256" key="3">
    <source>
        <dbReference type="ARBA" id="ARBA00012438"/>
    </source>
</evidence>
<dbReference type="CDD" id="cd06225">
    <property type="entry name" value="HAMP"/>
    <property type="match status" value="1"/>
</dbReference>
<dbReference type="Gene3D" id="3.30.450.20">
    <property type="entry name" value="PAS domain"/>
    <property type="match status" value="2"/>
</dbReference>
<evidence type="ECO:0000256" key="2">
    <source>
        <dbReference type="ARBA" id="ARBA00004651"/>
    </source>
</evidence>
<feature type="coiled-coil region" evidence="14">
    <location>
        <begin position="361"/>
        <end position="395"/>
    </location>
</feature>
<evidence type="ECO:0000259" key="17">
    <source>
        <dbReference type="PROSITE" id="PS50885"/>
    </source>
</evidence>
<feature type="domain" description="HAMP" evidence="17">
    <location>
        <begin position="321"/>
        <end position="373"/>
    </location>
</feature>
<dbReference type="OrthoDB" id="9776552at2"/>
<dbReference type="PROSITE" id="PS50109">
    <property type="entry name" value="HIS_KIN"/>
    <property type="match status" value="1"/>
</dbReference>
<keyword evidence="11 15" id="KW-1133">Transmembrane helix</keyword>
<dbReference type="InterPro" id="IPR003594">
    <property type="entry name" value="HATPase_dom"/>
</dbReference>
<dbReference type="CDD" id="cd18773">
    <property type="entry name" value="PDC1_HK_sensor"/>
    <property type="match status" value="1"/>
</dbReference>
<evidence type="ECO:0000256" key="12">
    <source>
        <dbReference type="ARBA" id="ARBA00023012"/>
    </source>
</evidence>
<evidence type="ECO:0000256" key="1">
    <source>
        <dbReference type="ARBA" id="ARBA00000085"/>
    </source>
</evidence>
<dbReference type="PANTHER" id="PTHR34220:SF7">
    <property type="entry name" value="SENSOR HISTIDINE KINASE YPDA"/>
    <property type="match status" value="1"/>
</dbReference>
<dbReference type="InterPro" id="IPR004358">
    <property type="entry name" value="Sig_transdc_His_kin-like_C"/>
</dbReference>
<dbReference type="EMBL" id="SMRT01000001">
    <property type="protein sequence ID" value="TDG00823.1"/>
    <property type="molecule type" value="Genomic_DNA"/>
</dbReference>
<dbReference type="SUPFAM" id="SSF55874">
    <property type="entry name" value="ATPase domain of HSP90 chaperone/DNA topoisomerase II/histidine kinase"/>
    <property type="match status" value="1"/>
</dbReference>
<evidence type="ECO:0000256" key="9">
    <source>
        <dbReference type="ARBA" id="ARBA00022777"/>
    </source>
</evidence>
<dbReference type="RefSeq" id="WP_133225533.1">
    <property type="nucleotide sequence ID" value="NZ_SMRT01000001.1"/>
</dbReference>
<protein>
    <recommendedName>
        <fullName evidence="3">histidine kinase</fullName>
        <ecNumber evidence="3">2.7.13.3</ecNumber>
    </recommendedName>
</protein>
<keyword evidence="12" id="KW-0902">Two-component regulatory system</keyword>
<dbReference type="SMART" id="SM00304">
    <property type="entry name" value="HAMP"/>
    <property type="match status" value="1"/>
</dbReference>
<feature type="transmembrane region" description="Helical" evidence="15">
    <location>
        <begin position="20"/>
        <end position="42"/>
    </location>
</feature>
<gene>
    <name evidence="18" type="ORF">E1757_04180</name>
</gene>
<evidence type="ECO:0000259" key="16">
    <source>
        <dbReference type="PROSITE" id="PS50109"/>
    </source>
</evidence>
<dbReference type="Pfam" id="PF00672">
    <property type="entry name" value="HAMP"/>
    <property type="match status" value="1"/>
</dbReference>
<evidence type="ECO:0000313" key="18">
    <source>
        <dbReference type="EMBL" id="TDG00823.1"/>
    </source>
</evidence>
<sequence length="615" mass="69120">MAGPKLFRIATFNRLHSIALQLFLLFFVSILIPVLIGGYLSYEKSARMIEDQVSNVASLTIKQVRDNLNFVFKGLDNTSMRLLSNKTIQEALQSKNTITPYDNIKLNTEAKDFLISLMMNMPEVMDIYILDINRQNSVVSSPLQSVMDPWKTEWYEQIIKANGPTVWFGLSDTSYLKGINMGIPVFGLGRTIKDVDTGKIIGVMFIEARGKILTETLDAIQFGQTGYAYMIDQSNRFVYHRDSSLYSQASDLILPNRTQVTNIRGRDMMVIPSELDNGWRVAGIVPVQELVASSMEIRDLTVWIALASAIVAVIIGFFVTHKIGQPLIHLSKLMKRSEAGDLSVRFNITGKNEIGQLGQSFNKMIRQIDVLIQRIAKEENEKKKAEIRAMRYQINPHFLYNTLNSIRWMAKLQRTEDVANAITNLVHLLEASLERSGSIVKLGEELELLEKYMVIQQYRYNNGIALNIHSPRELADLTLPRMLLQPIVENAIFHGIAPKEDEGSIEITVSTNGNNAVIVIKDDGMGIEKDKVPQLLSGKDSTKTTGMTRIGLFHVHQTLQLYYGASYGVQVESKEGHGTSVTLTFPIKKASAESEYGTYFSEGDKHEHLSGFIGR</sequence>